<comment type="similarity">
    <text evidence="3 12">Belongs to the cytochrome P450 family.</text>
</comment>
<organism evidence="14 15">
    <name type="scientific">Aspergillus cavernicola</name>
    <dbReference type="NCBI Taxonomy" id="176166"/>
    <lineage>
        <taxon>Eukaryota</taxon>
        <taxon>Fungi</taxon>
        <taxon>Dikarya</taxon>
        <taxon>Ascomycota</taxon>
        <taxon>Pezizomycotina</taxon>
        <taxon>Eurotiomycetes</taxon>
        <taxon>Eurotiomycetidae</taxon>
        <taxon>Eurotiales</taxon>
        <taxon>Aspergillaceae</taxon>
        <taxon>Aspergillus</taxon>
        <taxon>Aspergillus subgen. Nidulantes</taxon>
    </lineage>
</organism>
<evidence type="ECO:0000256" key="4">
    <source>
        <dbReference type="ARBA" id="ARBA00022617"/>
    </source>
</evidence>
<dbReference type="Proteomes" id="UP001610335">
    <property type="component" value="Unassembled WGS sequence"/>
</dbReference>
<evidence type="ECO:0000256" key="12">
    <source>
        <dbReference type="RuleBase" id="RU000461"/>
    </source>
</evidence>
<sequence length="526" mass="60204">MPSWSSNFTSSAPVLGLGLIAILSCTWILLQRSRASAPNPSIQHYQWDNRAAGTAKKRWLWDSLTLLREGYFRFYNQPWQVWTSEGYQVVLPPSYVDELKMLPDHTLPSSLREFMLPQYTFKPFPSWKLDYVNHVILHDLNKNMAKVFPAMSEEVDFALSEEFPSSTDWTETDIATQALRLICRISGRAFVGSGSTDLHRNEEWIDISCRYTKDLFLAALKLRAVPFSFLRPLVAFFLPDLRRVYRHNDRARALVQPILQQRERDAKTVVVDPGYVKPNDTIQWLHDLIPDGDKKDYAYQGAAQLAITAVSVQSTSKLIVNIMLNLIEYAEYVPVLVEEIKTVQAECGGHWTLASMGRLEKLDSFMRESLRFEPPLTVDLKTATFQRRAMKPVKLRDGTVLPPGTLMLAPADAIAFDRTFYPDPETFDGLRFEKLRQQAVETGEVQGKVRHQFVATSKTQVQFGLGRHACPGRWFAGHAIKLVVASVLLNYDFKFRDGEVNKTKTFLFQTTNMPHPKTRILIRKKL</sequence>
<feature type="transmembrane region" description="Helical" evidence="13">
    <location>
        <begin position="12"/>
        <end position="30"/>
    </location>
</feature>
<keyword evidence="4 12" id="KW-0349">Heme</keyword>
<keyword evidence="15" id="KW-1185">Reference proteome</keyword>
<keyword evidence="10 12" id="KW-0503">Monooxygenase</keyword>
<protein>
    <submittedName>
        <fullName evidence="14">Cytochrome P450</fullName>
    </submittedName>
</protein>
<proteinExistence type="inferred from homology"/>
<reference evidence="14 15" key="1">
    <citation type="submission" date="2024-07" db="EMBL/GenBank/DDBJ databases">
        <title>Section-level genome sequencing and comparative genomics of Aspergillus sections Usti and Cavernicolus.</title>
        <authorList>
            <consortium name="Lawrence Berkeley National Laboratory"/>
            <person name="Nybo J.L."/>
            <person name="Vesth T.C."/>
            <person name="Theobald S."/>
            <person name="Frisvad J.C."/>
            <person name="Larsen T.O."/>
            <person name="Kjaerboelling I."/>
            <person name="Rothschild-Mancinelli K."/>
            <person name="Lyhne E.K."/>
            <person name="Kogle M.E."/>
            <person name="Barry K."/>
            <person name="Clum A."/>
            <person name="Na H."/>
            <person name="Ledsgaard L."/>
            <person name="Lin J."/>
            <person name="Lipzen A."/>
            <person name="Kuo A."/>
            <person name="Riley R."/>
            <person name="Mondo S."/>
            <person name="LaButti K."/>
            <person name="Haridas S."/>
            <person name="Pangalinan J."/>
            <person name="Salamov A.A."/>
            <person name="Simmons B.A."/>
            <person name="Magnuson J.K."/>
            <person name="Chen J."/>
            <person name="Drula E."/>
            <person name="Henrissat B."/>
            <person name="Wiebenga A."/>
            <person name="Lubbers R.J."/>
            <person name="Gomes A.C."/>
            <person name="Makela M.R."/>
            <person name="Stajich J."/>
            <person name="Grigoriev I.V."/>
            <person name="Mortensen U.H."/>
            <person name="De vries R.P."/>
            <person name="Baker S.E."/>
            <person name="Andersen M.R."/>
        </authorList>
    </citation>
    <scope>NUCLEOTIDE SEQUENCE [LARGE SCALE GENOMIC DNA]</scope>
    <source>
        <strain evidence="14 15">CBS 600.67</strain>
    </source>
</reference>
<evidence type="ECO:0000256" key="10">
    <source>
        <dbReference type="ARBA" id="ARBA00023033"/>
    </source>
</evidence>
<evidence type="ECO:0000256" key="11">
    <source>
        <dbReference type="ARBA" id="ARBA00023136"/>
    </source>
</evidence>
<comment type="caution">
    <text evidence="14">The sequence shown here is derived from an EMBL/GenBank/DDBJ whole genome shotgun (WGS) entry which is preliminary data.</text>
</comment>
<evidence type="ECO:0000256" key="7">
    <source>
        <dbReference type="ARBA" id="ARBA00022989"/>
    </source>
</evidence>
<comment type="cofactor">
    <cofactor evidence="1">
        <name>heme</name>
        <dbReference type="ChEBI" id="CHEBI:30413"/>
    </cofactor>
</comment>
<accession>A0ABR4HQJ0</accession>
<evidence type="ECO:0000256" key="9">
    <source>
        <dbReference type="ARBA" id="ARBA00023004"/>
    </source>
</evidence>
<evidence type="ECO:0000313" key="14">
    <source>
        <dbReference type="EMBL" id="KAL2817756.1"/>
    </source>
</evidence>
<dbReference type="InterPro" id="IPR002403">
    <property type="entry name" value="Cyt_P450_E_grp-IV"/>
</dbReference>
<keyword evidence="5 13" id="KW-0812">Transmembrane</keyword>
<dbReference type="InterPro" id="IPR017972">
    <property type="entry name" value="Cyt_P450_CS"/>
</dbReference>
<evidence type="ECO:0000313" key="15">
    <source>
        <dbReference type="Proteomes" id="UP001610335"/>
    </source>
</evidence>
<keyword evidence="6 12" id="KW-0479">Metal-binding</keyword>
<dbReference type="CDD" id="cd11041">
    <property type="entry name" value="CYP503A1-like"/>
    <property type="match status" value="1"/>
</dbReference>
<keyword evidence="8 12" id="KW-0560">Oxidoreductase</keyword>
<dbReference type="SUPFAM" id="SSF48264">
    <property type="entry name" value="Cytochrome P450"/>
    <property type="match status" value="1"/>
</dbReference>
<evidence type="ECO:0000256" key="1">
    <source>
        <dbReference type="ARBA" id="ARBA00001971"/>
    </source>
</evidence>
<keyword evidence="9 12" id="KW-0408">Iron</keyword>
<evidence type="ECO:0000256" key="5">
    <source>
        <dbReference type="ARBA" id="ARBA00022692"/>
    </source>
</evidence>
<dbReference type="PANTHER" id="PTHR46206">
    <property type="entry name" value="CYTOCHROME P450"/>
    <property type="match status" value="1"/>
</dbReference>
<dbReference type="Gene3D" id="1.10.630.10">
    <property type="entry name" value="Cytochrome P450"/>
    <property type="match status" value="1"/>
</dbReference>
<evidence type="ECO:0000256" key="8">
    <source>
        <dbReference type="ARBA" id="ARBA00023002"/>
    </source>
</evidence>
<dbReference type="InterPro" id="IPR036396">
    <property type="entry name" value="Cyt_P450_sf"/>
</dbReference>
<keyword evidence="11 13" id="KW-0472">Membrane</keyword>
<evidence type="ECO:0000256" key="3">
    <source>
        <dbReference type="ARBA" id="ARBA00010617"/>
    </source>
</evidence>
<evidence type="ECO:0000256" key="2">
    <source>
        <dbReference type="ARBA" id="ARBA00004370"/>
    </source>
</evidence>
<dbReference type="EMBL" id="JBFXLS010000089">
    <property type="protein sequence ID" value="KAL2817756.1"/>
    <property type="molecule type" value="Genomic_DNA"/>
</dbReference>
<evidence type="ECO:0000256" key="13">
    <source>
        <dbReference type="SAM" id="Phobius"/>
    </source>
</evidence>
<comment type="subcellular location">
    <subcellularLocation>
        <location evidence="2">Membrane</location>
    </subcellularLocation>
</comment>
<name>A0ABR4HQJ0_9EURO</name>
<evidence type="ECO:0000256" key="6">
    <source>
        <dbReference type="ARBA" id="ARBA00022723"/>
    </source>
</evidence>
<dbReference type="InterPro" id="IPR001128">
    <property type="entry name" value="Cyt_P450"/>
</dbReference>
<gene>
    <name evidence="14" type="ORF">BDW59DRAFT_165802</name>
</gene>
<dbReference type="Pfam" id="PF00067">
    <property type="entry name" value="p450"/>
    <property type="match status" value="1"/>
</dbReference>
<dbReference type="PROSITE" id="PS00086">
    <property type="entry name" value="CYTOCHROME_P450"/>
    <property type="match status" value="1"/>
</dbReference>
<keyword evidence="7 13" id="KW-1133">Transmembrane helix</keyword>
<dbReference type="PANTHER" id="PTHR46206:SF7">
    <property type="entry name" value="P450, PUTATIVE (EUROFUNG)-RELATED"/>
    <property type="match status" value="1"/>
</dbReference>
<dbReference type="PRINTS" id="PR00465">
    <property type="entry name" value="EP450IV"/>
</dbReference>